<dbReference type="InterPro" id="IPR050357">
    <property type="entry name" value="Arrestin_domain-protein"/>
</dbReference>
<evidence type="ECO:0000313" key="3">
    <source>
        <dbReference type="EMBL" id="TRM66094.1"/>
    </source>
</evidence>
<feature type="compositionally biased region" description="Basic and acidic residues" evidence="1">
    <location>
        <begin position="1072"/>
        <end position="1084"/>
    </location>
</feature>
<feature type="compositionally biased region" description="Polar residues" evidence="1">
    <location>
        <begin position="998"/>
        <end position="1013"/>
    </location>
</feature>
<name>A0A550CMX1_9AGAR</name>
<dbReference type="Proteomes" id="UP000320762">
    <property type="component" value="Unassembled WGS sequence"/>
</dbReference>
<feature type="domain" description="Arrestin C-terminal-like" evidence="2">
    <location>
        <begin position="347"/>
        <end position="500"/>
    </location>
</feature>
<protein>
    <recommendedName>
        <fullName evidence="2">Arrestin C-terminal-like domain-containing protein</fullName>
    </recommendedName>
</protein>
<evidence type="ECO:0000313" key="4">
    <source>
        <dbReference type="Proteomes" id="UP000320762"/>
    </source>
</evidence>
<feature type="region of interest" description="Disordered" evidence="1">
    <location>
        <begin position="766"/>
        <end position="802"/>
    </location>
</feature>
<dbReference type="Gene3D" id="2.60.40.640">
    <property type="match status" value="1"/>
</dbReference>
<dbReference type="Pfam" id="PF02752">
    <property type="entry name" value="Arrestin_C"/>
    <property type="match status" value="1"/>
</dbReference>
<dbReference type="AlphaFoldDB" id="A0A550CMX1"/>
<dbReference type="EMBL" id="VDMD01000004">
    <property type="protein sequence ID" value="TRM66094.1"/>
    <property type="molecule type" value="Genomic_DNA"/>
</dbReference>
<dbReference type="InterPro" id="IPR014752">
    <property type="entry name" value="Arrestin-like_C"/>
</dbReference>
<accession>A0A550CMX1</accession>
<evidence type="ECO:0000259" key="2">
    <source>
        <dbReference type="SMART" id="SM01017"/>
    </source>
</evidence>
<dbReference type="GO" id="GO:0030674">
    <property type="term" value="F:protein-macromolecule adaptor activity"/>
    <property type="evidence" value="ECO:0007669"/>
    <property type="project" value="TreeGrafter"/>
</dbReference>
<sequence>MATTNAGLGLGVHVGTNSTVIIADDDIHNPPSVPLSPITNTLISTTLPGSTRSAAGMRGLEGAELGGAMVSLDKLGSSGFLAGASISTNCITPNGGTISRAFELGPAQSSLARNDTVLAPGAPSKELKSLLGNGQGARLKSGAALKTAHTDERVALEHAKSKARVELDLVLESNVCVQGGVISGYLCVNIRPRTKNERDIMISRGKLRLVGFESLGGEHDRHVFYQAAVPMSDASERSDMILDSQEDLDGFAYAKEGDHIMPFTMQVPLEGDVGNSKGVLDANSGGASVRYIVMITIKVRDPSTDARSIAHFYRDCEVWPRLNPSAVLAPSPRPLTATAAKTLFMGGSGKVQITASIHRVHWIAGQQCYVKVRIINDSKKTVKRLNFSLVRTLVAFKPKKHEEDDPDACSTTTYEKQVAETTVEMCESGGRGHASAKGWWTGVMSGEDKTFSQFILLPPDALTILRGRLLEVDYHLRVSVSSGSLSSDVNVKLPLTIINFLSVDPPPSDWPSISISRRSSASSAPMLAYDCSSDSRPASRNENHGQNATSDADVCLPPTRAHARPALPGMFQLSSLQESDEEGSQEVHSRDFATVRGTHAHENTTAADSSTGDSVERMYGSEEDQLDDRLTRSPLANLCMRDDSDDVVQYAVSSVPQQYLDKTSAEDAHCPPAQEDQDPLDDDPDGMVPYTRTYTNVYPPGGSTFSDLYYESDRKALMAALEKEAELELAAEARLSEDPSSADNDMGTARRPLPRVAPMPQPDPVAHAHTVDPSRHSDCDTQPQARRHSCSQAIPARPGGARDRMVGRHAFAQRVQEKLQARGVGVEGTESQRPVDVVAHGFEELPDEPRGRSGYPGQRISVGRATGLPALGNTLTACSSATSRSFTDAVEETAGEEDGSYVRHATEEYQEEHTPTTPLMYAIQPSQPVGQAVYRQVSPSASHAAETHVLHATEARVPRMLPNPPTSTAPLRISALDPSLSTTAIPPAASADAAISRVESSQGRPRSCTTSDVPSRPAAVPQTSASPQKIALPQTPAGSPQKMALLQTPTASPSKTSSPQKAGLSSVQQRIRQLEERTRAAAES</sequence>
<dbReference type="InterPro" id="IPR011022">
    <property type="entry name" value="Arrestin_C-like"/>
</dbReference>
<dbReference type="SUPFAM" id="SSF81296">
    <property type="entry name" value="E set domains"/>
    <property type="match status" value="1"/>
</dbReference>
<gene>
    <name evidence="3" type="ORF">BD626DRAFT_398569</name>
</gene>
<dbReference type="GO" id="GO:0070086">
    <property type="term" value="P:ubiquitin-dependent endocytosis"/>
    <property type="evidence" value="ECO:0007669"/>
    <property type="project" value="TreeGrafter"/>
</dbReference>
<feature type="compositionally biased region" description="Basic and acidic residues" evidence="1">
    <location>
        <begin position="769"/>
        <end position="779"/>
    </location>
</feature>
<dbReference type="GO" id="GO:0005886">
    <property type="term" value="C:plasma membrane"/>
    <property type="evidence" value="ECO:0007669"/>
    <property type="project" value="TreeGrafter"/>
</dbReference>
<feature type="compositionally biased region" description="Low complexity" evidence="1">
    <location>
        <begin position="1047"/>
        <end position="1062"/>
    </location>
</feature>
<reference evidence="3 4" key="1">
    <citation type="journal article" date="2019" name="New Phytol.">
        <title>Comparative genomics reveals unique wood-decay strategies and fruiting body development in the Schizophyllaceae.</title>
        <authorList>
            <person name="Almasi E."/>
            <person name="Sahu N."/>
            <person name="Krizsan K."/>
            <person name="Balint B."/>
            <person name="Kovacs G.M."/>
            <person name="Kiss B."/>
            <person name="Cseklye J."/>
            <person name="Drula E."/>
            <person name="Henrissat B."/>
            <person name="Nagy I."/>
            <person name="Chovatia M."/>
            <person name="Adam C."/>
            <person name="LaButti K."/>
            <person name="Lipzen A."/>
            <person name="Riley R."/>
            <person name="Grigoriev I.V."/>
            <person name="Nagy L.G."/>
        </authorList>
    </citation>
    <scope>NUCLEOTIDE SEQUENCE [LARGE SCALE GENOMIC DNA]</scope>
    <source>
        <strain evidence="3 4">NL-1724</strain>
    </source>
</reference>
<dbReference type="SMART" id="SM01017">
    <property type="entry name" value="Arrestin_C"/>
    <property type="match status" value="1"/>
</dbReference>
<keyword evidence="4" id="KW-1185">Reference proteome</keyword>
<dbReference type="GO" id="GO:0005829">
    <property type="term" value="C:cytosol"/>
    <property type="evidence" value="ECO:0007669"/>
    <property type="project" value="TreeGrafter"/>
</dbReference>
<dbReference type="OrthoDB" id="298939at2759"/>
<evidence type="ECO:0000256" key="1">
    <source>
        <dbReference type="SAM" id="MobiDB-lite"/>
    </source>
</evidence>
<dbReference type="GO" id="GO:0031625">
    <property type="term" value="F:ubiquitin protein ligase binding"/>
    <property type="evidence" value="ECO:0007669"/>
    <property type="project" value="TreeGrafter"/>
</dbReference>
<comment type="caution">
    <text evidence="3">The sequence shown here is derived from an EMBL/GenBank/DDBJ whole genome shotgun (WGS) entry which is preliminary data.</text>
</comment>
<dbReference type="InterPro" id="IPR014756">
    <property type="entry name" value="Ig_E-set"/>
</dbReference>
<dbReference type="PANTHER" id="PTHR11188:SF17">
    <property type="entry name" value="FI21816P1"/>
    <property type="match status" value="1"/>
</dbReference>
<feature type="region of interest" description="Disordered" evidence="1">
    <location>
        <begin position="526"/>
        <end position="556"/>
    </location>
</feature>
<feature type="region of interest" description="Disordered" evidence="1">
    <location>
        <begin position="662"/>
        <end position="683"/>
    </location>
</feature>
<dbReference type="STRING" id="97359.A0A550CMX1"/>
<feature type="region of interest" description="Disordered" evidence="1">
    <location>
        <begin position="987"/>
        <end position="1084"/>
    </location>
</feature>
<dbReference type="PANTHER" id="PTHR11188">
    <property type="entry name" value="ARRESTIN DOMAIN CONTAINING PROTEIN"/>
    <property type="match status" value="1"/>
</dbReference>
<organism evidence="3 4">
    <name type="scientific">Schizophyllum amplum</name>
    <dbReference type="NCBI Taxonomy" id="97359"/>
    <lineage>
        <taxon>Eukaryota</taxon>
        <taxon>Fungi</taxon>
        <taxon>Dikarya</taxon>
        <taxon>Basidiomycota</taxon>
        <taxon>Agaricomycotina</taxon>
        <taxon>Agaricomycetes</taxon>
        <taxon>Agaricomycetidae</taxon>
        <taxon>Agaricales</taxon>
        <taxon>Schizophyllaceae</taxon>
        <taxon>Schizophyllum</taxon>
    </lineage>
</organism>
<proteinExistence type="predicted"/>